<dbReference type="EMBL" id="VSSQ01085570">
    <property type="protein sequence ID" value="MPN33181.1"/>
    <property type="molecule type" value="Genomic_DNA"/>
</dbReference>
<dbReference type="AlphaFoldDB" id="A0A645H2D3"/>
<reference evidence="1" key="1">
    <citation type="submission" date="2019-08" db="EMBL/GenBank/DDBJ databases">
        <authorList>
            <person name="Kucharzyk K."/>
            <person name="Murdoch R.W."/>
            <person name="Higgins S."/>
            <person name="Loffler F."/>
        </authorList>
    </citation>
    <scope>NUCLEOTIDE SEQUENCE</scope>
</reference>
<comment type="caution">
    <text evidence="1">The sequence shown here is derived from an EMBL/GenBank/DDBJ whole genome shotgun (WGS) entry which is preliminary data.</text>
</comment>
<organism evidence="1">
    <name type="scientific">bioreactor metagenome</name>
    <dbReference type="NCBI Taxonomy" id="1076179"/>
    <lineage>
        <taxon>unclassified sequences</taxon>
        <taxon>metagenomes</taxon>
        <taxon>ecological metagenomes</taxon>
    </lineage>
</organism>
<accession>A0A645H2D3</accession>
<proteinExistence type="predicted"/>
<name>A0A645H2D3_9ZZZZ</name>
<gene>
    <name evidence="1" type="ORF">SDC9_180665</name>
</gene>
<protein>
    <submittedName>
        <fullName evidence="1">Uncharacterized protein</fullName>
    </submittedName>
</protein>
<sequence>MSGTPAQYIPYSLTIDYDGAGAGTQTAVTSGIGAALVHTGGIYNLDSTLIVTLTSGTYAAGTYSDTLTFEIVAQ</sequence>
<evidence type="ECO:0000313" key="1">
    <source>
        <dbReference type="EMBL" id="MPN33181.1"/>
    </source>
</evidence>